<keyword evidence="1" id="KW-1133">Transmembrane helix</keyword>
<geneLocation type="mitochondrion" evidence="2"/>
<reference evidence="2" key="1">
    <citation type="submission" date="2021-11" db="EMBL/GenBank/DDBJ databases">
        <authorList>
            <person name="Ma R."/>
        </authorList>
    </citation>
    <scope>NUCLEOTIDE SEQUENCE</scope>
</reference>
<evidence type="ECO:0000313" key="2">
    <source>
        <dbReference type="EMBL" id="UXW90885.1"/>
    </source>
</evidence>
<keyword evidence="1" id="KW-0812">Transmembrane</keyword>
<evidence type="ECO:0000256" key="1">
    <source>
        <dbReference type="SAM" id="Phobius"/>
    </source>
</evidence>
<feature type="transmembrane region" description="Helical" evidence="1">
    <location>
        <begin position="119"/>
        <end position="140"/>
    </location>
</feature>
<name>A0A977TKG1_9EUPU</name>
<feature type="transmembrane region" description="Helical" evidence="1">
    <location>
        <begin position="79"/>
        <end position="99"/>
    </location>
</feature>
<organism evidence="2">
    <name type="scientific">Succineidae gen. n. sp. z RM-2021</name>
    <dbReference type="NCBI Taxonomy" id="2871687"/>
    <lineage>
        <taxon>Eukaryota</taxon>
        <taxon>Metazoa</taxon>
        <taxon>Spiralia</taxon>
        <taxon>Lophotrochozoa</taxon>
        <taxon>Mollusca</taxon>
        <taxon>Gastropoda</taxon>
        <taxon>Heterobranchia</taxon>
        <taxon>Euthyneura</taxon>
        <taxon>Panpulmonata</taxon>
        <taxon>Eupulmonata</taxon>
        <taxon>Stylommatophora</taxon>
        <taxon>Helicina</taxon>
        <taxon>Succineoidea</taxon>
        <taxon>Succineidae</taxon>
    </lineage>
</organism>
<keyword evidence="1" id="KW-0472">Membrane</keyword>
<feature type="transmembrane region" description="Helical" evidence="1">
    <location>
        <begin position="46"/>
        <end position="67"/>
    </location>
</feature>
<dbReference type="AlphaFoldDB" id="A0A977TKG1"/>
<accession>A0A977TKG1</accession>
<sequence>MKLDIILLSLSIILFVIFFNPLIIGFSLFMLSLVLIKNISMMSVIWFAYIMFIVYIGGLLVLFIYVCMISSNHKFRLSFSFLGLSIQFFIMGFILWMNLNFSGSILLCSSSTLMDFPLYLMYINIFFLLIVFFAVIHMIFKKNISFKIES</sequence>
<protein>
    <submittedName>
        <fullName evidence="2">NADH dehydrogenase subunit 6</fullName>
    </submittedName>
</protein>
<keyword evidence="2" id="KW-0496">Mitochondrion</keyword>
<feature type="transmembrane region" description="Helical" evidence="1">
    <location>
        <begin position="12"/>
        <end position="34"/>
    </location>
</feature>
<gene>
    <name evidence="2" type="primary">ND6</name>
</gene>
<proteinExistence type="predicted"/>
<dbReference type="EMBL" id="OL681899">
    <property type="protein sequence ID" value="UXW90885.1"/>
    <property type="molecule type" value="Genomic_DNA"/>
</dbReference>